<gene>
    <name evidence="1" type="ORF">FA95DRAFT_653419</name>
</gene>
<comment type="caution">
    <text evidence="1">The sequence shown here is derived from an EMBL/GenBank/DDBJ whole genome shotgun (WGS) entry which is preliminary data.</text>
</comment>
<dbReference type="Proteomes" id="UP000814033">
    <property type="component" value="Unassembled WGS sequence"/>
</dbReference>
<name>A0ACB8RDM4_9AGAM</name>
<evidence type="ECO:0000313" key="1">
    <source>
        <dbReference type="EMBL" id="KAI0041766.1"/>
    </source>
</evidence>
<reference evidence="1" key="1">
    <citation type="submission" date="2021-02" db="EMBL/GenBank/DDBJ databases">
        <authorList>
            <consortium name="DOE Joint Genome Institute"/>
            <person name="Ahrendt S."/>
            <person name="Looney B.P."/>
            <person name="Miyauchi S."/>
            <person name="Morin E."/>
            <person name="Drula E."/>
            <person name="Courty P.E."/>
            <person name="Chicoki N."/>
            <person name="Fauchery L."/>
            <person name="Kohler A."/>
            <person name="Kuo A."/>
            <person name="Labutti K."/>
            <person name="Pangilinan J."/>
            <person name="Lipzen A."/>
            <person name="Riley R."/>
            <person name="Andreopoulos W."/>
            <person name="He G."/>
            <person name="Johnson J."/>
            <person name="Barry K.W."/>
            <person name="Grigoriev I.V."/>
            <person name="Nagy L."/>
            <person name="Hibbett D."/>
            <person name="Henrissat B."/>
            <person name="Matheny P.B."/>
            <person name="Labbe J."/>
            <person name="Martin F."/>
        </authorList>
    </citation>
    <scope>NUCLEOTIDE SEQUENCE</scope>
    <source>
        <strain evidence="1">FP105234-sp</strain>
    </source>
</reference>
<keyword evidence="2" id="KW-1185">Reference proteome</keyword>
<accession>A0ACB8RDM4</accession>
<dbReference type="EMBL" id="MU276103">
    <property type="protein sequence ID" value="KAI0041766.1"/>
    <property type="molecule type" value="Genomic_DNA"/>
</dbReference>
<evidence type="ECO:0000313" key="2">
    <source>
        <dbReference type="Proteomes" id="UP000814033"/>
    </source>
</evidence>
<sequence length="192" mass="21367">MLARTESVDRSVQMPRTLQMLSTRASDMPLYWPAPGAVPPALHDLEIEFSAAGDMSHWTNAAVIASGVFAQLRTLRIVGLFAEVPPAAVFEQLAVLETLVIESFTTKESFMLPCTLRHFGYHSSSDLEQHWKVQILLDAVRQRPELRLLTATRCSSQAMLKQLEGVCREGGVEFVVYAEPACFPSSRSSDWI</sequence>
<protein>
    <submittedName>
        <fullName evidence="1">Uncharacterized protein</fullName>
    </submittedName>
</protein>
<reference evidence="1" key="2">
    <citation type="journal article" date="2022" name="New Phytol.">
        <title>Evolutionary transition to the ectomycorrhizal habit in the genomes of a hyperdiverse lineage of mushroom-forming fungi.</title>
        <authorList>
            <person name="Looney B."/>
            <person name="Miyauchi S."/>
            <person name="Morin E."/>
            <person name="Drula E."/>
            <person name="Courty P.E."/>
            <person name="Kohler A."/>
            <person name="Kuo A."/>
            <person name="LaButti K."/>
            <person name="Pangilinan J."/>
            <person name="Lipzen A."/>
            <person name="Riley R."/>
            <person name="Andreopoulos W."/>
            <person name="He G."/>
            <person name="Johnson J."/>
            <person name="Nolan M."/>
            <person name="Tritt A."/>
            <person name="Barry K.W."/>
            <person name="Grigoriev I.V."/>
            <person name="Nagy L.G."/>
            <person name="Hibbett D."/>
            <person name="Henrissat B."/>
            <person name="Matheny P.B."/>
            <person name="Labbe J."/>
            <person name="Martin F.M."/>
        </authorList>
    </citation>
    <scope>NUCLEOTIDE SEQUENCE</scope>
    <source>
        <strain evidence="1">FP105234-sp</strain>
    </source>
</reference>
<organism evidence="1 2">
    <name type="scientific">Auriscalpium vulgare</name>
    <dbReference type="NCBI Taxonomy" id="40419"/>
    <lineage>
        <taxon>Eukaryota</taxon>
        <taxon>Fungi</taxon>
        <taxon>Dikarya</taxon>
        <taxon>Basidiomycota</taxon>
        <taxon>Agaricomycotina</taxon>
        <taxon>Agaricomycetes</taxon>
        <taxon>Russulales</taxon>
        <taxon>Auriscalpiaceae</taxon>
        <taxon>Auriscalpium</taxon>
    </lineage>
</organism>
<proteinExistence type="predicted"/>